<dbReference type="Pfam" id="PF00126">
    <property type="entry name" value="HTH_1"/>
    <property type="match status" value="1"/>
</dbReference>
<dbReference type="PROSITE" id="PS50931">
    <property type="entry name" value="HTH_LYSR"/>
    <property type="match status" value="1"/>
</dbReference>
<dbReference type="GO" id="GO:0006351">
    <property type="term" value="P:DNA-templated transcription"/>
    <property type="evidence" value="ECO:0007669"/>
    <property type="project" value="TreeGrafter"/>
</dbReference>
<dbReference type="EMBL" id="JABWMJ010000001">
    <property type="protein sequence ID" value="NUZ04610.1"/>
    <property type="molecule type" value="Genomic_DNA"/>
</dbReference>
<dbReference type="Proteomes" id="UP000529637">
    <property type="component" value="Unassembled WGS sequence"/>
</dbReference>
<dbReference type="NCBIfam" id="NF008352">
    <property type="entry name" value="PRK11139.1"/>
    <property type="match status" value="1"/>
</dbReference>
<comment type="caution">
    <text evidence="6">The sequence shown here is derived from an EMBL/GenBank/DDBJ whole genome shotgun (WGS) entry which is preliminary data.</text>
</comment>
<accession>A0A7Y6TV21</accession>
<keyword evidence="3" id="KW-0238">DNA-binding</keyword>
<name>A0A7Y6TV21_9BURK</name>
<organism evidence="6 7">
    <name type="scientific">Piscinibacter koreensis</name>
    <dbReference type="NCBI Taxonomy" id="2742824"/>
    <lineage>
        <taxon>Bacteria</taxon>
        <taxon>Pseudomonadati</taxon>
        <taxon>Pseudomonadota</taxon>
        <taxon>Betaproteobacteria</taxon>
        <taxon>Burkholderiales</taxon>
        <taxon>Sphaerotilaceae</taxon>
        <taxon>Piscinibacter</taxon>
    </lineage>
</organism>
<dbReference type="InterPro" id="IPR036388">
    <property type="entry name" value="WH-like_DNA-bd_sf"/>
</dbReference>
<evidence type="ECO:0000256" key="2">
    <source>
        <dbReference type="ARBA" id="ARBA00023015"/>
    </source>
</evidence>
<reference evidence="6 7" key="1">
    <citation type="submission" date="2020-06" db="EMBL/GenBank/DDBJ databases">
        <title>Schlegella sp. ID0723 isolated from air conditioner.</title>
        <authorList>
            <person name="Kim D.Y."/>
            <person name="Kim D.-U."/>
        </authorList>
    </citation>
    <scope>NUCLEOTIDE SEQUENCE [LARGE SCALE GENOMIC DNA]</scope>
    <source>
        <strain evidence="6 7">ID0723</strain>
    </source>
</reference>
<dbReference type="AlphaFoldDB" id="A0A7Y6TV21"/>
<gene>
    <name evidence="6" type="primary">gcvA</name>
    <name evidence="6" type="ORF">HQN59_02440</name>
</gene>
<dbReference type="PANTHER" id="PTHR30537">
    <property type="entry name" value="HTH-TYPE TRANSCRIPTIONAL REGULATOR"/>
    <property type="match status" value="1"/>
</dbReference>
<dbReference type="PRINTS" id="PR00039">
    <property type="entry name" value="HTHLYSR"/>
</dbReference>
<dbReference type="PANTHER" id="PTHR30537:SF74">
    <property type="entry name" value="HTH-TYPE TRANSCRIPTIONAL REGULATOR TRPI"/>
    <property type="match status" value="1"/>
</dbReference>
<dbReference type="GO" id="GO:0043565">
    <property type="term" value="F:sequence-specific DNA binding"/>
    <property type="evidence" value="ECO:0007669"/>
    <property type="project" value="TreeGrafter"/>
</dbReference>
<dbReference type="GO" id="GO:0003700">
    <property type="term" value="F:DNA-binding transcription factor activity"/>
    <property type="evidence" value="ECO:0007669"/>
    <property type="project" value="InterPro"/>
</dbReference>
<evidence type="ECO:0000256" key="1">
    <source>
        <dbReference type="ARBA" id="ARBA00009437"/>
    </source>
</evidence>
<evidence type="ECO:0000256" key="3">
    <source>
        <dbReference type="ARBA" id="ARBA00023125"/>
    </source>
</evidence>
<dbReference type="SUPFAM" id="SSF46785">
    <property type="entry name" value="Winged helix' DNA-binding domain"/>
    <property type="match status" value="1"/>
</dbReference>
<dbReference type="Gene3D" id="3.40.190.10">
    <property type="entry name" value="Periplasmic binding protein-like II"/>
    <property type="match status" value="2"/>
</dbReference>
<keyword evidence="7" id="KW-1185">Reference proteome</keyword>
<evidence type="ECO:0000313" key="7">
    <source>
        <dbReference type="Proteomes" id="UP000529637"/>
    </source>
</evidence>
<dbReference type="CDD" id="cd08432">
    <property type="entry name" value="PBP2_GcdR_TrpI_HvrB_AmpR_like"/>
    <property type="match status" value="1"/>
</dbReference>
<evidence type="ECO:0000256" key="4">
    <source>
        <dbReference type="ARBA" id="ARBA00023163"/>
    </source>
</evidence>
<protein>
    <submittedName>
        <fullName evidence="6">Transcriptional regulator GcvA</fullName>
    </submittedName>
</protein>
<proteinExistence type="inferred from homology"/>
<dbReference type="Pfam" id="PF03466">
    <property type="entry name" value="LysR_substrate"/>
    <property type="match status" value="1"/>
</dbReference>
<sequence>MATHLPSLSALRAFEATSRHLSFTRAATELNLTQTAISHRIKELENTLAVQLFIRRQRGIALTDDGRAYLEAIRPALSQIAAATDSVASTRENRLKVACLSAFALRCLIPALVDFRRRHPDIGIRIAPIAAVERVNLHDVDLAIWYGPDERPELDLRRFGAEEIFPVCTPQLLKGAPPLVNPDDLTHYPVIRTVSPIIVDEWPVWLRDAGAKPASFADEVFCEGLYFSMGATLAGLGVGLGRTSLVAADLASGRLVEPFRVRSPAESSYYVVCRPEKSPLPKVAAFRAWLLERFSASIQAPAPA</sequence>
<dbReference type="SUPFAM" id="SSF53850">
    <property type="entry name" value="Periplasmic binding protein-like II"/>
    <property type="match status" value="1"/>
</dbReference>
<dbReference type="Gene3D" id="1.10.10.10">
    <property type="entry name" value="Winged helix-like DNA-binding domain superfamily/Winged helix DNA-binding domain"/>
    <property type="match status" value="1"/>
</dbReference>
<dbReference type="InterPro" id="IPR005119">
    <property type="entry name" value="LysR_subst-bd"/>
</dbReference>
<evidence type="ECO:0000259" key="5">
    <source>
        <dbReference type="PROSITE" id="PS50931"/>
    </source>
</evidence>
<comment type="similarity">
    <text evidence="1">Belongs to the LysR transcriptional regulatory family.</text>
</comment>
<dbReference type="RefSeq" id="WP_176065692.1">
    <property type="nucleotide sequence ID" value="NZ_JABWMJ010000001.1"/>
</dbReference>
<dbReference type="FunFam" id="1.10.10.10:FF:000038">
    <property type="entry name" value="Glycine cleavage system transcriptional activator"/>
    <property type="match status" value="1"/>
</dbReference>
<dbReference type="InterPro" id="IPR036390">
    <property type="entry name" value="WH_DNA-bd_sf"/>
</dbReference>
<dbReference type="InterPro" id="IPR058163">
    <property type="entry name" value="LysR-type_TF_proteobact-type"/>
</dbReference>
<keyword evidence="2" id="KW-0805">Transcription regulation</keyword>
<evidence type="ECO:0000313" key="6">
    <source>
        <dbReference type="EMBL" id="NUZ04610.1"/>
    </source>
</evidence>
<keyword evidence="4" id="KW-0804">Transcription</keyword>
<dbReference type="InterPro" id="IPR000847">
    <property type="entry name" value="LysR_HTH_N"/>
</dbReference>
<feature type="domain" description="HTH lysR-type" evidence="5">
    <location>
        <begin position="6"/>
        <end position="63"/>
    </location>
</feature>